<reference evidence="3" key="1">
    <citation type="journal article" date="2010" name="PLoS Negl. Trop. Dis.">
        <title>The genome sequence of Trypanosoma brucei gambiense, causative agent of chronic human african trypanosomiasis.</title>
        <authorList>
            <person name="Jackson A.P."/>
            <person name="Sanders M."/>
            <person name="Berry A."/>
            <person name="McQuillan J."/>
            <person name="Aslett M.A."/>
            <person name="Quail M.A."/>
            <person name="Chukualim B."/>
            <person name="Capewell P."/>
            <person name="MacLeod A."/>
            <person name="Melville S.E."/>
            <person name="Gibson W."/>
            <person name="Barry J.D."/>
            <person name="Berriman M."/>
            <person name="Hertz-Fowler C."/>
        </authorList>
    </citation>
    <scope>NUCLEOTIDE SEQUENCE [LARGE SCALE GENOMIC DNA]</scope>
    <source>
        <strain evidence="3">MHOM/CI/86/DAL972</strain>
    </source>
</reference>
<feature type="compositionally biased region" description="Basic residues" evidence="1">
    <location>
        <begin position="32"/>
        <end position="50"/>
    </location>
</feature>
<proteinExistence type="predicted"/>
<feature type="region of interest" description="Disordered" evidence="1">
    <location>
        <begin position="19"/>
        <end position="51"/>
    </location>
</feature>
<dbReference type="EMBL" id="FN554970">
    <property type="protein sequence ID" value="CBH12523.1"/>
    <property type="molecule type" value="Genomic_DNA"/>
</dbReference>
<dbReference type="Proteomes" id="UP000002316">
    <property type="component" value="Chromosome 7"/>
</dbReference>
<sequence length="105" mass="12955">MIIAYEEVNEKMHVFFSKTKRKEEEENENEKGKRKRRRRRKRKERKKKKNLTYASARENAHNLLQCFTTMHVFFLFYTSTNFPLKFFFSEFLNCFCLCLPTSYFV</sequence>
<organism evidence="2 3">
    <name type="scientific">Trypanosoma brucei gambiense (strain MHOM/CI/86/DAL972)</name>
    <dbReference type="NCBI Taxonomy" id="679716"/>
    <lineage>
        <taxon>Eukaryota</taxon>
        <taxon>Discoba</taxon>
        <taxon>Euglenozoa</taxon>
        <taxon>Kinetoplastea</taxon>
        <taxon>Metakinetoplastina</taxon>
        <taxon>Trypanosomatida</taxon>
        <taxon>Trypanosomatidae</taxon>
        <taxon>Trypanosoma</taxon>
    </lineage>
</organism>
<dbReference type="KEGG" id="tbg:TbgDal_VII4465"/>
<evidence type="ECO:0000313" key="2">
    <source>
        <dbReference type="EMBL" id="CBH12523.1"/>
    </source>
</evidence>
<protein>
    <submittedName>
        <fullName evidence="2">Uncharacterized protein</fullName>
    </submittedName>
</protein>
<evidence type="ECO:0000313" key="3">
    <source>
        <dbReference type="Proteomes" id="UP000002316"/>
    </source>
</evidence>
<name>C9ZSY8_TRYB9</name>
<dbReference type="GeneID" id="23862664"/>
<dbReference type="RefSeq" id="XP_011774803.1">
    <property type="nucleotide sequence ID" value="XM_011776501.1"/>
</dbReference>
<gene>
    <name evidence="2" type="ORF">TbgDal_VII4465</name>
</gene>
<accession>C9ZSY8</accession>
<dbReference type="AlphaFoldDB" id="C9ZSY8"/>
<evidence type="ECO:0000256" key="1">
    <source>
        <dbReference type="SAM" id="MobiDB-lite"/>
    </source>
</evidence>